<sequence length="80" mass="9259">MLLERKVLLYAWDQYCMIIHGLVSGFSCRRRCHDYKPCVRMIRFSLDPIPLTETDTLVKWKCRNLISSSACSSSSEKTGI</sequence>
<dbReference type="PROSITE" id="PS51257">
    <property type="entry name" value="PROKAR_LIPOPROTEIN"/>
    <property type="match status" value="1"/>
</dbReference>
<protein>
    <submittedName>
        <fullName evidence="1">Uncharacterized protein</fullName>
    </submittedName>
</protein>
<organism evidence="1 2">
    <name type="scientific">Trichonephila inaurata madagascariensis</name>
    <dbReference type="NCBI Taxonomy" id="2747483"/>
    <lineage>
        <taxon>Eukaryota</taxon>
        <taxon>Metazoa</taxon>
        <taxon>Ecdysozoa</taxon>
        <taxon>Arthropoda</taxon>
        <taxon>Chelicerata</taxon>
        <taxon>Arachnida</taxon>
        <taxon>Araneae</taxon>
        <taxon>Araneomorphae</taxon>
        <taxon>Entelegynae</taxon>
        <taxon>Araneoidea</taxon>
        <taxon>Nephilidae</taxon>
        <taxon>Trichonephila</taxon>
        <taxon>Trichonephila inaurata</taxon>
    </lineage>
</organism>
<proteinExistence type="predicted"/>
<reference evidence="1" key="1">
    <citation type="submission" date="2020-08" db="EMBL/GenBank/DDBJ databases">
        <title>Multicomponent nature underlies the extraordinary mechanical properties of spider dragline silk.</title>
        <authorList>
            <person name="Kono N."/>
            <person name="Nakamura H."/>
            <person name="Mori M."/>
            <person name="Yoshida Y."/>
            <person name="Ohtoshi R."/>
            <person name="Malay A.D."/>
            <person name="Moran D.A.P."/>
            <person name="Tomita M."/>
            <person name="Numata K."/>
            <person name="Arakawa K."/>
        </authorList>
    </citation>
    <scope>NUCLEOTIDE SEQUENCE</scope>
</reference>
<dbReference type="Proteomes" id="UP000886998">
    <property type="component" value="Unassembled WGS sequence"/>
</dbReference>
<accession>A0A8X6XMT1</accession>
<name>A0A8X6XMT1_9ARAC</name>
<evidence type="ECO:0000313" key="1">
    <source>
        <dbReference type="EMBL" id="GFY56857.1"/>
    </source>
</evidence>
<comment type="caution">
    <text evidence="1">The sequence shown here is derived from an EMBL/GenBank/DDBJ whole genome shotgun (WGS) entry which is preliminary data.</text>
</comment>
<evidence type="ECO:0000313" key="2">
    <source>
        <dbReference type="Proteomes" id="UP000886998"/>
    </source>
</evidence>
<dbReference type="AlphaFoldDB" id="A0A8X6XMT1"/>
<gene>
    <name evidence="1" type="ORF">TNIN_473751</name>
</gene>
<dbReference type="EMBL" id="BMAV01011188">
    <property type="protein sequence ID" value="GFY56857.1"/>
    <property type="molecule type" value="Genomic_DNA"/>
</dbReference>
<keyword evidence="2" id="KW-1185">Reference proteome</keyword>